<evidence type="ECO:0000313" key="1">
    <source>
        <dbReference type="EMBL" id="ADF50525.1"/>
    </source>
</evidence>
<proteinExistence type="predicted"/>
<sequence>MKVFKYKAIGSKVLFVDQQNPGIVTLEIQKKFGTKSQSEINKFFGLDNETDIYVNGYLVEDKSLKLYSSSIAKVEVLEKDHLRLKTAVLNISLN</sequence>
<organism evidence="1 2">
    <name type="scientific">Zunongwangia profunda (strain DSM 18752 / CCTCC AB 206139 / SM-A87)</name>
    <name type="common">Wangia profunda</name>
    <dbReference type="NCBI Taxonomy" id="655815"/>
    <lineage>
        <taxon>Bacteria</taxon>
        <taxon>Pseudomonadati</taxon>
        <taxon>Bacteroidota</taxon>
        <taxon>Flavobacteriia</taxon>
        <taxon>Flavobacteriales</taxon>
        <taxon>Flavobacteriaceae</taxon>
        <taxon>Zunongwangia</taxon>
    </lineage>
</organism>
<reference evidence="1 2" key="1">
    <citation type="journal article" date="2010" name="BMC Genomics">
        <title>The complete genome of Zunongwangia profunda SM-A87 reveals its adaptation to the deep-sea environment and ecological role in sedimentary organic nitrogen degradation.</title>
        <authorList>
            <person name="Qin Q.L."/>
            <person name="Zhang X.Y."/>
            <person name="Wang X.M."/>
            <person name="Liu G.M."/>
            <person name="Chen X.L."/>
            <person name="Xie B.B."/>
            <person name="Dang H.Y."/>
            <person name="Zhou B.C."/>
            <person name="Yu J."/>
            <person name="Zhang Y.Z."/>
        </authorList>
    </citation>
    <scope>NUCLEOTIDE SEQUENCE [LARGE SCALE GENOMIC DNA]</scope>
    <source>
        <strain evidence="2">DSM 18752 / CCTCC AB 206139 / SM-A87</strain>
    </source>
</reference>
<dbReference type="EMBL" id="CP001650">
    <property type="protein sequence ID" value="ADF50525.1"/>
    <property type="molecule type" value="Genomic_DNA"/>
</dbReference>
<gene>
    <name evidence="1" type="ordered locus">ZPR_0164</name>
</gene>
<dbReference type="HOGENOM" id="CLU_2385470_0_0_10"/>
<evidence type="ECO:0000313" key="2">
    <source>
        <dbReference type="Proteomes" id="UP000001654"/>
    </source>
</evidence>
<dbReference type="Proteomes" id="UP000001654">
    <property type="component" value="Chromosome"/>
</dbReference>
<dbReference type="OrthoDB" id="1262626at2"/>
<name>D5BCL2_ZUNPS</name>
<dbReference type="STRING" id="655815.ZPR_0164"/>
<dbReference type="KEGG" id="zpr:ZPR_0164"/>
<dbReference type="eggNOG" id="ENOG5033JRH">
    <property type="taxonomic scope" value="Bacteria"/>
</dbReference>
<keyword evidence="2" id="KW-1185">Reference proteome</keyword>
<dbReference type="RefSeq" id="WP_013069678.1">
    <property type="nucleotide sequence ID" value="NC_014041.1"/>
</dbReference>
<protein>
    <submittedName>
        <fullName evidence="1">Uncharacterized protein</fullName>
    </submittedName>
</protein>
<dbReference type="AlphaFoldDB" id="D5BCL2"/>
<accession>D5BCL2</accession>